<dbReference type="InterPro" id="IPR023166">
    <property type="entry name" value="BaiN-like_dom_sf"/>
</dbReference>
<dbReference type="InterPro" id="IPR057661">
    <property type="entry name" value="RsdA/BaiN/AoA(So)_Rossmann"/>
</dbReference>
<dbReference type="InterPro" id="IPR055178">
    <property type="entry name" value="RsdA/BaiN/AoA(So)-like_dom"/>
</dbReference>
<proteinExistence type="predicted"/>
<dbReference type="Gene3D" id="2.40.30.10">
    <property type="entry name" value="Translation factors"/>
    <property type="match status" value="1"/>
</dbReference>
<accession>A0AAE3JBP7</accession>
<dbReference type="Gene3D" id="1.10.8.260">
    <property type="entry name" value="HI0933 insert domain-like"/>
    <property type="match status" value="1"/>
</dbReference>
<dbReference type="AlphaFoldDB" id="A0AAE3JBP7"/>
<dbReference type="PRINTS" id="PR00469">
    <property type="entry name" value="PNDRDTASEII"/>
</dbReference>
<keyword evidence="3" id="KW-0274">FAD</keyword>
<protein>
    <submittedName>
        <fullName evidence="6">Aminoacetone oxidase family FAD-binding enzyme</fullName>
    </submittedName>
</protein>
<evidence type="ECO:0000313" key="6">
    <source>
        <dbReference type="EMBL" id="MCC2221021.1"/>
    </source>
</evidence>
<evidence type="ECO:0000256" key="2">
    <source>
        <dbReference type="ARBA" id="ARBA00022630"/>
    </source>
</evidence>
<evidence type="ECO:0000313" key="7">
    <source>
        <dbReference type="Proteomes" id="UP001198200"/>
    </source>
</evidence>
<dbReference type="RefSeq" id="WP_308731406.1">
    <property type="nucleotide sequence ID" value="NZ_JAJEQN010000009.1"/>
</dbReference>
<feature type="domain" description="RsdA/BaiN/AoA(So)-like Rossmann fold-like" evidence="4">
    <location>
        <begin position="4"/>
        <end position="400"/>
    </location>
</feature>
<dbReference type="SUPFAM" id="SSF160996">
    <property type="entry name" value="HI0933 insert domain-like"/>
    <property type="match status" value="1"/>
</dbReference>
<dbReference type="PANTHER" id="PTHR42887:SF2">
    <property type="entry name" value="OS12G0638800 PROTEIN"/>
    <property type="match status" value="1"/>
</dbReference>
<dbReference type="EMBL" id="JAJEQN010000009">
    <property type="protein sequence ID" value="MCC2221021.1"/>
    <property type="molecule type" value="Genomic_DNA"/>
</dbReference>
<evidence type="ECO:0000259" key="4">
    <source>
        <dbReference type="Pfam" id="PF03486"/>
    </source>
</evidence>
<sequence>MKTQVLVIGAGASGLTAAIYAARGGCKVHILEAQDRPAKKILATGNGKCNYTNEKMALSCYRSAFISQAEEVLSQYPPSAAITYLKELGIWPSERDGYYYPSSGQAASVAECLLMEAKRLGIVIHIDSPVTQVKNKNNEFIAATSQGEHFESRVLIIAAGSLAGMKEGKLVDPQGFCRTLGLKVQPTVPALTALVQEKDPIGKIWSGVRVQAAVSLISDGKCMSKDKGEVQLTDYGISGIPVFQVSRYASYSLLKRKKTEAVIDFMPSMTRNELLEELRVRAGFTERSAQGQLCGLWNSKLVHALCKKARIAIDRPMRLADCDNLAALAKEYRITITKTNPVSQSQVCAGGVDLREIDPSTMECVNVPGLYLTGEVLDVDGICGGYNLHWAWATGTLAGKAAANKIGKQRKNR</sequence>
<dbReference type="InterPro" id="IPR036188">
    <property type="entry name" value="FAD/NAD-bd_sf"/>
</dbReference>
<keyword evidence="7" id="KW-1185">Reference proteome</keyword>
<evidence type="ECO:0000259" key="5">
    <source>
        <dbReference type="Pfam" id="PF22780"/>
    </source>
</evidence>
<feature type="domain" description="RsdA/BaiN/AoA(So)-like insert" evidence="5">
    <location>
        <begin position="189"/>
        <end position="347"/>
    </location>
</feature>
<dbReference type="SUPFAM" id="SSF51905">
    <property type="entry name" value="FAD/NAD(P)-binding domain"/>
    <property type="match status" value="1"/>
</dbReference>
<gene>
    <name evidence="6" type="ORF">LKD48_05080</name>
</gene>
<comment type="caution">
    <text evidence="6">The sequence shown here is derived from an EMBL/GenBank/DDBJ whole genome shotgun (WGS) entry which is preliminary data.</text>
</comment>
<evidence type="ECO:0000256" key="1">
    <source>
        <dbReference type="ARBA" id="ARBA00001974"/>
    </source>
</evidence>
<dbReference type="NCBIfam" id="TIGR00275">
    <property type="entry name" value="aminoacetone oxidase family FAD-binding enzyme"/>
    <property type="match status" value="1"/>
</dbReference>
<dbReference type="InterPro" id="IPR004792">
    <property type="entry name" value="BaiN-like"/>
</dbReference>
<dbReference type="PRINTS" id="PR00368">
    <property type="entry name" value="FADPNR"/>
</dbReference>
<dbReference type="Proteomes" id="UP001198200">
    <property type="component" value="Unassembled WGS sequence"/>
</dbReference>
<reference evidence="6 7" key="1">
    <citation type="submission" date="2021-10" db="EMBL/GenBank/DDBJ databases">
        <title>Anaerobic single-cell dispensing facilitates the cultivation of human gut bacteria.</title>
        <authorList>
            <person name="Afrizal A."/>
        </authorList>
    </citation>
    <scope>NUCLEOTIDE SEQUENCE [LARGE SCALE GENOMIC DNA]</scope>
    <source>
        <strain evidence="6 7">CLA-AA-H224</strain>
    </source>
</reference>
<comment type="cofactor">
    <cofactor evidence="1">
        <name>FAD</name>
        <dbReference type="ChEBI" id="CHEBI:57692"/>
    </cofactor>
</comment>
<keyword evidence="2" id="KW-0285">Flavoprotein</keyword>
<name>A0AAE3JBP7_9FIRM</name>
<dbReference type="PANTHER" id="PTHR42887">
    <property type="entry name" value="OS12G0638800 PROTEIN"/>
    <property type="match status" value="1"/>
</dbReference>
<evidence type="ECO:0000256" key="3">
    <source>
        <dbReference type="ARBA" id="ARBA00022827"/>
    </source>
</evidence>
<organism evidence="6 7">
    <name type="scientific">Anthropogastromicrobium aceti</name>
    <dbReference type="NCBI Taxonomy" id="2981768"/>
    <lineage>
        <taxon>Bacteria</taxon>
        <taxon>Bacillati</taxon>
        <taxon>Bacillota</taxon>
        <taxon>Clostridia</taxon>
        <taxon>Lachnospirales</taxon>
        <taxon>Lachnospiraceae</taxon>
        <taxon>Anthropogastromicrobium</taxon>
    </lineage>
</organism>
<dbReference type="Gene3D" id="3.50.50.60">
    <property type="entry name" value="FAD/NAD(P)-binding domain"/>
    <property type="match status" value="1"/>
</dbReference>
<dbReference type="Pfam" id="PF22780">
    <property type="entry name" value="HI0933_like_1st"/>
    <property type="match status" value="1"/>
</dbReference>
<dbReference type="Pfam" id="PF03486">
    <property type="entry name" value="HI0933_like"/>
    <property type="match status" value="1"/>
</dbReference>